<name>A0AAU7CEI3_9BACT</name>
<keyword evidence="4" id="KW-0472">Membrane</keyword>
<organism evidence="7">
    <name type="scientific">Singulisphaera sp. Ch08</name>
    <dbReference type="NCBI Taxonomy" id="3120278"/>
    <lineage>
        <taxon>Bacteria</taxon>
        <taxon>Pseudomonadati</taxon>
        <taxon>Planctomycetota</taxon>
        <taxon>Planctomycetia</taxon>
        <taxon>Isosphaerales</taxon>
        <taxon>Isosphaeraceae</taxon>
        <taxon>Singulisphaera</taxon>
    </lineage>
</organism>
<dbReference type="EMBL" id="CP155447">
    <property type="protein sequence ID" value="XBH03091.1"/>
    <property type="molecule type" value="Genomic_DNA"/>
</dbReference>
<evidence type="ECO:0000256" key="6">
    <source>
        <dbReference type="SAM" id="MobiDB-lite"/>
    </source>
</evidence>
<dbReference type="GO" id="GO:0015288">
    <property type="term" value="F:porin activity"/>
    <property type="evidence" value="ECO:0007669"/>
    <property type="project" value="TreeGrafter"/>
</dbReference>
<evidence type="ECO:0000313" key="7">
    <source>
        <dbReference type="EMBL" id="XBH03091.1"/>
    </source>
</evidence>
<comment type="subcellular location">
    <subcellularLocation>
        <location evidence="1">Cell outer membrane</location>
    </subcellularLocation>
</comment>
<dbReference type="GO" id="GO:1990281">
    <property type="term" value="C:efflux pump complex"/>
    <property type="evidence" value="ECO:0007669"/>
    <property type="project" value="TreeGrafter"/>
</dbReference>
<dbReference type="PANTHER" id="PTHR30026">
    <property type="entry name" value="OUTER MEMBRANE PROTEIN TOLC"/>
    <property type="match status" value="1"/>
</dbReference>
<gene>
    <name evidence="7" type="ORF">V5E97_33010</name>
</gene>
<dbReference type="SUPFAM" id="SSF56954">
    <property type="entry name" value="Outer membrane efflux proteins (OEP)"/>
    <property type="match status" value="1"/>
</dbReference>
<accession>A0AAU7CEI3</accession>
<dbReference type="RefSeq" id="WP_406695830.1">
    <property type="nucleotide sequence ID" value="NZ_CP155447.1"/>
</dbReference>
<evidence type="ECO:0000256" key="4">
    <source>
        <dbReference type="ARBA" id="ARBA00023136"/>
    </source>
</evidence>
<dbReference type="AlphaFoldDB" id="A0AAU7CEI3"/>
<evidence type="ECO:0000256" key="2">
    <source>
        <dbReference type="ARBA" id="ARBA00022452"/>
    </source>
</evidence>
<dbReference type="GO" id="GO:0015562">
    <property type="term" value="F:efflux transmembrane transporter activity"/>
    <property type="evidence" value="ECO:0007669"/>
    <property type="project" value="InterPro"/>
</dbReference>
<evidence type="ECO:0000256" key="5">
    <source>
        <dbReference type="ARBA" id="ARBA00023237"/>
    </source>
</evidence>
<evidence type="ECO:0000256" key="1">
    <source>
        <dbReference type="ARBA" id="ARBA00004442"/>
    </source>
</evidence>
<protein>
    <submittedName>
        <fullName evidence="7">TolC family protein</fullName>
    </submittedName>
</protein>
<dbReference type="Gene3D" id="1.20.1600.10">
    <property type="entry name" value="Outer membrane efflux proteins (OEP)"/>
    <property type="match status" value="1"/>
</dbReference>
<dbReference type="InterPro" id="IPR051906">
    <property type="entry name" value="TolC-like"/>
</dbReference>
<keyword evidence="3" id="KW-0812">Transmembrane</keyword>
<keyword evidence="5" id="KW-0998">Cell outer membrane</keyword>
<keyword evidence="2" id="KW-1134">Transmembrane beta strand</keyword>
<dbReference type="PANTHER" id="PTHR30026:SF20">
    <property type="entry name" value="OUTER MEMBRANE PROTEIN TOLC"/>
    <property type="match status" value="1"/>
</dbReference>
<reference evidence="7" key="1">
    <citation type="submission" date="2024-05" db="EMBL/GenBank/DDBJ databases">
        <title>Planctomycetes of the genus Singulisphaera possess chitinolytic capabilities.</title>
        <authorList>
            <person name="Ivanova A."/>
        </authorList>
    </citation>
    <scope>NUCLEOTIDE SEQUENCE</scope>
    <source>
        <strain evidence="7">Ch08T</strain>
    </source>
</reference>
<feature type="region of interest" description="Disordered" evidence="6">
    <location>
        <begin position="443"/>
        <end position="464"/>
    </location>
</feature>
<evidence type="ECO:0000256" key="3">
    <source>
        <dbReference type="ARBA" id="ARBA00022692"/>
    </source>
</evidence>
<dbReference type="GO" id="GO:0009279">
    <property type="term" value="C:cell outer membrane"/>
    <property type="evidence" value="ECO:0007669"/>
    <property type="project" value="UniProtKB-SubCell"/>
</dbReference>
<sequence>MNTALQLAGVQNPDLLIARQRVVEAAALRQLAAAQFLPSINIGMNYDTHTGVVQQSNGNILSVNRSAIYVGAGANAVGAGTVNIPGVVLSGNVATVVYNYLASKQVERQREFASLAVRNQAFLQTTLAYCALMRGEGTRAVAMQVRDDARRVAQLTAAYAAAGQGRKADANRAATELAKREADFLAAEGDVLTSSARLCDVLNLDPSIRLHPTDAWVTPQPIVPDPIPVSELIALALLQRPELGERRAAIRETLLMLEGSKVLPFSPTVLVGFSAGGMGGGSNLVRPIFGGFGGRTDLDAFAFWTIQNLGVGNLAMINLARSRVGITRYQEVAVLDRIRAEVAEAYARTHARFAQIGTTEQAVRSGTEGFRADLVRLESTVGLPIELLDSMRLLARARYEYLAAIVDYNEAQFSLYVALGQPPANALARPVPTAGVVPTGDPIPIPGNPDGLPQPERLPAPPASVVPIAPRAANMALPGLPPATQAGR</sequence>
<proteinExistence type="predicted"/>